<gene>
    <name evidence="5" type="ORF">OMP40_35890</name>
</gene>
<name>A0A9X4L5W8_9BACL</name>
<protein>
    <submittedName>
        <fullName evidence="5">AraC family transcriptional regulator</fullName>
    </submittedName>
</protein>
<dbReference type="Proteomes" id="UP001153404">
    <property type="component" value="Unassembled WGS sequence"/>
</dbReference>
<evidence type="ECO:0000256" key="1">
    <source>
        <dbReference type="ARBA" id="ARBA00023015"/>
    </source>
</evidence>
<dbReference type="InterPro" id="IPR037923">
    <property type="entry name" value="HTH-like"/>
</dbReference>
<dbReference type="SUPFAM" id="SSF46689">
    <property type="entry name" value="Homeodomain-like"/>
    <property type="match status" value="1"/>
</dbReference>
<comment type="caution">
    <text evidence="5">The sequence shown here is derived from an EMBL/GenBank/DDBJ whole genome shotgun (WGS) entry which is preliminary data.</text>
</comment>
<dbReference type="InterPro" id="IPR014710">
    <property type="entry name" value="RmlC-like_jellyroll"/>
</dbReference>
<sequence length="279" mass="32785">MTLGAVYLGEQFFRPGESFRIVKHSEAVIGGQRPHAHDFVEICYVYAGAGYHEVGEEIYRVAKGDLFLINYEVKHAFYRDPEDEELITYNLLFLPGFMDDSLLPFQDFTSLTMSYLFKDSWTEGRVRENLRLNAEEQREFDELIGKMEREYNGQLEGYNAVLRAYMIELIVKMMRGYQRRSAADERQPRRKSEIEAVLRYLDTHYREPFRLAELAKRTFFSKNYFSQLFKETTGMTAMQYVQQVRIEEACRMMQDPDKKDGEDRPGRRVCGLQDVLSGV</sequence>
<evidence type="ECO:0000259" key="4">
    <source>
        <dbReference type="PROSITE" id="PS01124"/>
    </source>
</evidence>
<feature type="domain" description="HTH araC/xylS-type" evidence="4">
    <location>
        <begin position="195"/>
        <end position="257"/>
    </location>
</feature>
<dbReference type="SMART" id="SM00342">
    <property type="entry name" value="HTH_ARAC"/>
    <property type="match status" value="1"/>
</dbReference>
<reference evidence="5" key="1">
    <citation type="submission" date="2022-10" db="EMBL/GenBank/DDBJ databases">
        <title>Comparative genomic analysis of Cohnella hashimotonis sp. nov., isolated from the International Space Station.</title>
        <authorList>
            <person name="Simpson A."/>
            <person name="Venkateswaran K."/>
        </authorList>
    </citation>
    <scope>NUCLEOTIDE SEQUENCE</scope>
    <source>
        <strain evidence="5">DSM 28161</strain>
    </source>
</reference>
<dbReference type="Pfam" id="PF12833">
    <property type="entry name" value="HTH_18"/>
    <property type="match status" value="1"/>
</dbReference>
<keyword evidence="6" id="KW-1185">Reference proteome</keyword>
<dbReference type="GO" id="GO:0003700">
    <property type="term" value="F:DNA-binding transcription factor activity"/>
    <property type="evidence" value="ECO:0007669"/>
    <property type="project" value="InterPro"/>
</dbReference>
<keyword evidence="2" id="KW-0238">DNA-binding</keyword>
<dbReference type="InterPro" id="IPR018060">
    <property type="entry name" value="HTH_AraC"/>
</dbReference>
<proteinExistence type="predicted"/>
<dbReference type="Gene3D" id="1.10.10.60">
    <property type="entry name" value="Homeodomain-like"/>
    <property type="match status" value="1"/>
</dbReference>
<organism evidence="5 6">
    <name type="scientific">Cohnella rhizosphaerae</name>
    <dbReference type="NCBI Taxonomy" id="1457232"/>
    <lineage>
        <taxon>Bacteria</taxon>
        <taxon>Bacillati</taxon>
        <taxon>Bacillota</taxon>
        <taxon>Bacilli</taxon>
        <taxon>Bacillales</taxon>
        <taxon>Paenibacillaceae</taxon>
        <taxon>Cohnella</taxon>
    </lineage>
</organism>
<dbReference type="RefSeq" id="WP_277538700.1">
    <property type="nucleotide sequence ID" value="NZ_JAPDIA010000009.1"/>
</dbReference>
<dbReference type="SUPFAM" id="SSF51215">
    <property type="entry name" value="Regulatory protein AraC"/>
    <property type="match status" value="1"/>
</dbReference>
<dbReference type="PROSITE" id="PS01124">
    <property type="entry name" value="HTH_ARAC_FAMILY_2"/>
    <property type="match status" value="1"/>
</dbReference>
<dbReference type="InterPro" id="IPR003313">
    <property type="entry name" value="AraC-bd"/>
</dbReference>
<keyword evidence="3" id="KW-0804">Transcription</keyword>
<keyword evidence="1" id="KW-0805">Transcription regulation</keyword>
<dbReference type="EMBL" id="JAPDIA010000009">
    <property type="protein sequence ID" value="MDG0814072.1"/>
    <property type="molecule type" value="Genomic_DNA"/>
</dbReference>
<dbReference type="PANTHER" id="PTHR43280">
    <property type="entry name" value="ARAC-FAMILY TRANSCRIPTIONAL REGULATOR"/>
    <property type="match status" value="1"/>
</dbReference>
<dbReference type="Pfam" id="PF02311">
    <property type="entry name" value="AraC_binding"/>
    <property type="match status" value="1"/>
</dbReference>
<accession>A0A9X4L5W8</accession>
<evidence type="ECO:0000256" key="3">
    <source>
        <dbReference type="ARBA" id="ARBA00023163"/>
    </source>
</evidence>
<dbReference type="AlphaFoldDB" id="A0A9X4L5W8"/>
<evidence type="ECO:0000313" key="5">
    <source>
        <dbReference type="EMBL" id="MDG0814072.1"/>
    </source>
</evidence>
<dbReference type="GO" id="GO:0043565">
    <property type="term" value="F:sequence-specific DNA binding"/>
    <property type="evidence" value="ECO:0007669"/>
    <property type="project" value="InterPro"/>
</dbReference>
<dbReference type="InterPro" id="IPR009057">
    <property type="entry name" value="Homeodomain-like_sf"/>
</dbReference>
<evidence type="ECO:0000256" key="2">
    <source>
        <dbReference type="ARBA" id="ARBA00023125"/>
    </source>
</evidence>
<dbReference type="Gene3D" id="2.60.120.10">
    <property type="entry name" value="Jelly Rolls"/>
    <property type="match status" value="1"/>
</dbReference>
<evidence type="ECO:0000313" key="6">
    <source>
        <dbReference type="Proteomes" id="UP001153404"/>
    </source>
</evidence>
<dbReference type="PANTHER" id="PTHR43280:SF28">
    <property type="entry name" value="HTH-TYPE TRANSCRIPTIONAL ACTIVATOR RHAS"/>
    <property type="match status" value="1"/>
</dbReference>